<evidence type="ECO:0000313" key="7">
    <source>
        <dbReference type="EMBL" id="KAA1126252.1"/>
    </source>
</evidence>
<dbReference type="GO" id="GO:0005840">
    <property type="term" value="C:ribosome"/>
    <property type="evidence" value="ECO:0007669"/>
    <property type="project" value="UniProtKB-KW"/>
</dbReference>
<proteinExistence type="inferred from homology"/>
<keyword evidence="8" id="KW-1185">Reference proteome</keyword>
<dbReference type="InterPro" id="IPR022803">
    <property type="entry name" value="Ribosomal_uL5_dom_sf"/>
</dbReference>
<protein>
    <recommendedName>
        <fullName evidence="5">Large ribosomal subunit protein uL5 C-terminal domain-containing protein</fullName>
    </recommendedName>
</protein>
<dbReference type="GO" id="GO:0003735">
    <property type="term" value="F:structural constituent of ribosome"/>
    <property type="evidence" value="ECO:0007669"/>
    <property type="project" value="InterPro"/>
</dbReference>
<keyword evidence="2" id="KW-0689">Ribosomal protein</keyword>
<evidence type="ECO:0000256" key="2">
    <source>
        <dbReference type="ARBA" id="ARBA00022980"/>
    </source>
</evidence>
<feature type="domain" description="Large ribosomal subunit protein uL5 C-terminal" evidence="5">
    <location>
        <begin position="246"/>
        <end position="353"/>
    </location>
</feature>
<evidence type="ECO:0000259" key="5">
    <source>
        <dbReference type="Pfam" id="PF00673"/>
    </source>
</evidence>
<feature type="region of interest" description="Disordered" evidence="4">
    <location>
        <begin position="113"/>
        <end position="169"/>
    </location>
</feature>
<dbReference type="AlphaFoldDB" id="A0A5B0Q019"/>
<reference evidence="8 9" key="1">
    <citation type="submission" date="2019-05" db="EMBL/GenBank/DDBJ databases">
        <title>Emergence of the Ug99 lineage of the wheat stem rust pathogen through somatic hybridization.</title>
        <authorList>
            <person name="Li F."/>
            <person name="Upadhyaya N.M."/>
            <person name="Sperschneider J."/>
            <person name="Matny O."/>
            <person name="Nguyen-Phuc H."/>
            <person name="Mago R."/>
            <person name="Raley C."/>
            <person name="Miller M.E."/>
            <person name="Silverstein K.A.T."/>
            <person name="Henningsen E."/>
            <person name="Hirsch C.D."/>
            <person name="Visser B."/>
            <person name="Pretorius Z.A."/>
            <person name="Steffenson B.J."/>
            <person name="Schwessinger B."/>
            <person name="Dodds P.N."/>
            <person name="Figueroa M."/>
        </authorList>
    </citation>
    <scope>NUCLEOTIDE SEQUENCE [LARGE SCALE GENOMIC DNA]</scope>
    <source>
        <strain evidence="6">21-0</strain>
        <strain evidence="7 9">Ug99</strain>
    </source>
</reference>
<comment type="caution">
    <text evidence="6">The sequence shown here is derived from an EMBL/GenBank/DDBJ whole genome shotgun (WGS) entry which is preliminary data.</text>
</comment>
<dbReference type="GO" id="GO:1990904">
    <property type="term" value="C:ribonucleoprotein complex"/>
    <property type="evidence" value="ECO:0007669"/>
    <property type="project" value="UniProtKB-KW"/>
</dbReference>
<dbReference type="OrthoDB" id="539541at2759"/>
<accession>A0A5B0Q019</accession>
<evidence type="ECO:0000256" key="4">
    <source>
        <dbReference type="SAM" id="MobiDB-lite"/>
    </source>
</evidence>
<comment type="similarity">
    <text evidence="1">Belongs to the universal ribosomal protein uL5 family.</text>
</comment>
<dbReference type="InterPro" id="IPR002132">
    <property type="entry name" value="Ribosomal_uL5"/>
</dbReference>
<evidence type="ECO:0000313" key="9">
    <source>
        <dbReference type="Proteomes" id="UP000325313"/>
    </source>
</evidence>
<dbReference type="Pfam" id="PF00673">
    <property type="entry name" value="Ribosomal_L5_C"/>
    <property type="match status" value="1"/>
</dbReference>
<gene>
    <name evidence="6" type="ORF">PGT21_036103</name>
    <name evidence="7" type="ORF">PGTUg99_020403</name>
</gene>
<evidence type="ECO:0000313" key="8">
    <source>
        <dbReference type="Proteomes" id="UP000324748"/>
    </source>
</evidence>
<dbReference type="Gene3D" id="3.30.1440.10">
    <property type="match status" value="1"/>
</dbReference>
<evidence type="ECO:0000313" key="6">
    <source>
        <dbReference type="EMBL" id="KAA1106551.1"/>
    </source>
</evidence>
<dbReference type="InterPro" id="IPR031309">
    <property type="entry name" value="Ribosomal_uL5_C"/>
</dbReference>
<evidence type="ECO:0000256" key="3">
    <source>
        <dbReference type="ARBA" id="ARBA00023274"/>
    </source>
</evidence>
<dbReference type="EMBL" id="VDEP01000172">
    <property type="protein sequence ID" value="KAA1126252.1"/>
    <property type="molecule type" value="Genomic_DNA"/>
</dbReference>
<evidence type="ECO:0000256" key="1">
    <source>
        <dbReference type="ARBA" id="ARBA00008553"/>
    </source>
</evidence>
<dbReference type="Proteomes" id="UP000324748">
    <property type="component" value="Unassembled WGS sequence"/>
</dbReference>
<dbReference type="PANTHER" id="PTHR11994">
    <property type="entry name" value="60S RIBOSOMAL PROTEIN L11-RELATED"/>
    <property type="match status" value="1"/>
</dbReference>
<keyword evidence="3" id="KW-0687">Ribonucleoprotein</keyword>
<name>A0A5B0Q019_PUCGR</name>
<dbReference type="SUPFAM" id="SSF55282">
    <property type="entry name" value="RL5-like"/>
    <property type="match status" value="1"/>
</dbReference>
<dbReference type="Proteomes" id="UP000325313">
    <property type="component" value="Unassembled WGS sequence"/>
</dbReference>
<dbReference type="EMBL" id="VSWC01000040">
    <property type="protein sequence ID" value="KAA1106551.1"/>
    <property type="molecule type" value="Genomic_DNA"/>
</dbReference>
<organism evidence="6 8">
    <name type="scientific">Puccinia graminis f. sp. tritici</name>
    <dbReference type="NCBI Taxonomy" id="56615"/>
    <lineage>
        <taxon>Eukaryota</taxon>
        <taxon>Fungi</taxon>
        <taxon>Dikarya</taxon>
        <taxon>Basidiomycota</taxon>
        <taxon>Pucciniomycotina</taxon>
        <taxon>Pucciniomycetes</taxon>
        <taxon>Pucciniales</taxon>
        <taxon>Pucciniaceae</taxon>
        <taxon>Puccinia</taxon>
    </lineage>
</organism>
<sequence length="363" mass="40558">MSLRSFLPTRLVLNPGCKSIQCLRRQGPSEWTTKRSIQSTSQTRATVVSEPEGERTTEMQRVKKDSSQTAGLFSIRPGQLYRSRLAEHYHNQMASDLLYMTYELPAGYALDGSTPHRADGRALTQHPDPISKLPQWDPEDPYTRNRPPRPPKGGSGSLPRRPPSDSSPENLVRLKKISIDIHVPEAIHTKKELLGAIYLLQLISGQPDRAALSTDQLSKLFRSEGIQISRTKDKSTTFKVRTGMVCGAHLEIRGPKMFDFLDILSTFVLPRLKDFNGFALPPVDAHRRHAAMVSGVVQIGLPDHAMGLWPAVEESLENWPRKYGMNIHFLTNATGPGASDKARALISGFRVPFVRPQDAKLER</sequence>
<dbReference type="GO" id="GO:0006412">
    <property type="term" value="P:translation"/>
    <property type="evidence" value="ECO:0007669"/>
    <property type="project" value="InterPro"/>
</dbReference>